<proteinExistence type="predicted"/>
<evidence type="ECO:0008006" key="3">
    <source>
        <dbReference type="Google" id="ProtNLM"/>
    </source>
</evidence>
<evidence type="ECO:0000313" key="1">
    <source>
        <dbReference type="EMBL" id="QJY50723.1"/>
    </source>
</evidence>
<dbReference type="Proteomes" id="UP000505377">
    <property type="component" value="Chromosome"/>
</dbReference>
<dbReference type="KEGG" id="pbro:HOP40_18445"/>
<reference evidence="1 2" key="1">
    <citation type="submission" date="2020-05" db="EMBL/GenBank/DDBJ databases">
        <authorList>
            <person name="Mo P."/>
        </authorList>
    </citation>
    <scope>NUCLEOTIDE SEQUENCE [LARGE SCALE GENOMIC DNA]</scope>
    <source>
        <strain evidence="1 2">Gen01</strain>
    </source>
</reference>
<evidence type="ECO:0000313" key="2">
    <source>
        <dbReference type="Proteomes" id="UP000505377"/>
    </source>
</evidence>
<protein>
    <recommendedName>
        <fullName evidence="3">Nuclear transport factor 2 family protein</fullName>
    </recommendedName>
</protein>
<sequence>MAAASGIYESLTFTHQAGAGVRTYLEWEATAFGGTRLQGVTVLTKDDEGRIVDVAIHHRPLAAALAFSRELGERLAGTIDRDHFHQG</sequence>
<dbReference type="EMBL" id="CP053564">
    <property type="protein sequence ID" value="QJY50723.1"/>
    <property type="molecule type" value="Genomic_DNA"/>
</dbReference>
<name>A0A6M6JTY6_9PSEU</name>
<keyword evidence="2" id="KW-1185">Reference proteome</keyword>
<dbReference type="Gene3D" id="3.10.450.50">
    <property type="match status" value="1"/>
</dbReference>
<dbReference type="AlphaFoldDB" id="A0A6M6JTY6"/>
<gene>
    <name evidence="1" type="ORF">HOP40_18445</name>
</gene>
<organism evidence="1 2">
    <name type="scientific">Pseudonocardia broussonetiae</name>
    <dbReference type="NCBI Taxonomy" id="2736640"/>
    <lineage>
        <taxon>Bacteria</taxon>
        <taxon>Bacillati</taxon>
        <taxon>Actinomycetota</taxon>
        <taxon>Actinomycetes</taxon>
        <taxon>Pseudonocardiales</taxon>
        <taxon>Pseudonocardiaceae</taxon>
        <taxon>Pseudonocardia</taxon>
    </lineage>
</organism>
<accession>A0A6M6JTY6</accession>